<dbReference type="GeneID" id="19206092"/>
<comment type="caution">
    <text evidence="3">The sequence shown here is derived from an EMBL/GenBank/DDBJ whole genome shotgun (WGS) entry which is preliminary data.</text>
</comment>
<dbReference type="RefSeq" id="XP_007773563.1">
    <property type="nucleotide sequence ID" value="XM_007775373.1"/>
</dbReference>
<dbReference type="EMBL" id="JH711586">
    <property type="protein sequence ID" value="EIW76327.1"/>
    <property type="molecule type" value="Genomic_DNA"/>
</dbReference>
<feature type="compositionally biased region" description="Pro residues" evidence="1">
    <location>
        <begin position="402"/>
        <end position="416"/>
    </location>
</feature>
<dbReference type="KEGG" id="cput:CONPUDRAFT_168889"/>
<feature type="region of interest" description="Disordered" evidence="1">
    <location>
        <begin position="1007"/>
        <end position="1026"/>
    </location>
</feature>
<feature type="transmembrane region" description="Helical" evidence="2">
    <location>
        <begin position="100"/>
        <end position="125"/>
    </location>
</feature>
<feature type="region of interest" description="Disordered" evidence="1">
    <location>
        <begin position="395"/>
        <end position="422"/>
    </location>
</feature>
<feature type="region of interest" description="Disordered" evidence="1">
    <location>
        <begin position="1165"/>
        <end position="1312"/>
    </location>
</feature>
<feature type="region of interest" description="Disordered" evidence="1">
    <location>
        <begin position="765"/>
        <end position="800"/>
    </location>
</feature>
<organism evidence="3 4">
    <name type="scientific">Coniophora puteana (strain RWD-64-598)</name>
    <name type="common">Brown rot fungus</name>
    <dbReference type="NCBI Taxonomy" id="741705"/>
    <lineage>
        <taxon>Eukaryota</taxon>
        <taxon>Fungi</taxon>
        <taxon>Dikarya</taxon>
        <taxon>Basidiomycota</taxon>
        <taxon>Agaricomycotina</taxon>
        <taxon>Agaricomycetes</taxon>
        <taxon>Agaricomycetidae</taxon>
        <taxon>Boletales</taxon>
        <taxon>Coniophorineae</taxon>
        <taxon>Coniophoraceae</taxon>
        <taxon>Coniophora</taxon>
    </lineage>
</organism>
<feature type="compositionally biased region" description="Low complexity" evidence="1">
    <location>
        <begin position="1271"/>
        <end position="1308"/>
    </location>
</feature>
<feature type="compositionally biased region" description="Low complexity" evidence="1">
    <location>
        <begin position="1247"/>
        <end position="1258"/>
    </location>
</feature>
<feature type="compositionally biased region" description="Basic and acidic residues" evidence="1">
    <location>
        <begin position="1137"/>
        <end position="1150"/>
    </location>
</feature>
<feature type="compositionally biased region" description="Pro residues" evidence="1">
    <location>
        <begin position="788"/>
        <end position="797"/>
    </location>
</feature>
<name>A0A5M3MBA0_CONPW</name>
<feature type="compositionally biased region" description="Polar residues" evidence="1">
    <location>
        <begin position="1217"/>
        <end position="1229"/>
    </location>
</feature>
<feature type="transmembrane region" description="Helical" evidence="2">
    <location>
        <begin position="165"/>
        <end position="194"/>
    </location>
</feature>
<feature type="compositionally biased region" description="Basic and acidic residues" evidence="1">
    <location>
        <begin position="1112"/>
        <end position="1122"/>
    </location>
</feature>
<evidence type="ECO:0000313" key="4">
    <source>
        <dbReference type="Proteomes" id="UP000053558"/>
    </source>
</evidence>
<evidence type="ECO:0000256" key="2">
    <source>
        <dbReference type="SAM" id="Phobius"/>
    </source>
</evidence>
<feature type="compositionally biased region" description="Low complexity" evidence="1">
    <location>
        <begin position="1123"/>
        <end position="1135"/>
    </location>
</feature>
<evidence type="ECO:0000256" key="1">
    <source>
        <dbReference type="SAM" id="MobiDB-lite"/>
    </source>
</evidence>
<feature type="compositionally biased region" description="Low complexity" evidence="1">
    <location>
        <begin position="765"/>
        <end position="778"/>
    </location>
</feature>
<feature type="compositionally biased region" description="Polar residues" evidence="1">
    <location>
        <begin position="1173"/>
        <end position="1182"/>
    </location>
</feature>
<feature type="region of interest" description="Disordered" evidence="1">
    <location>
        <begin position="594"/>
        <end position="618"/>
    </location>
</feature>
<protein>
    <submittedName>
        <fullName evidence="3">Uncharacterized protein</fullName>
    </submittedName>
</protein>
<keyword evidence="2" id="KW-0472">Membrane</keyword>
<keyword evidence="2" id="KW-1133">Transmembrane helix</keyword>
<dbReference type="Proteomes" id="UP000053558">
    <property type="component" value="Unassembled WGS sequence"/>
</dbReference>
<proteinExistence type="predicted"/>
<feature type="transmembrane region" description="Helical" evidence="2">
    <location>
        <begin position="6"/>
        <end position="27"/>
    </location>
</feature>
<sequence length="1344" mass="142370">MIPVIPTIALAFLSFICSAFVILRIIIPILPPHPLSRRVSPSEFGLPNFNFRSLSAADKSHLWLASLDLIALSVFIWQAATEYFGGPSNFGEAQSPAAAARLWFAMTIRQTCLLVLAGIMLVHVRMGRSVAYGKGQWSIWAPTLFLGVVSTATAGVLAATGAHSFFIGLVAYSGVVAALTTVAFAGLAATLFVIKRNLTALNEPTDDAWPHVKGTQKRFATPSIAAPSDVDALKEGSSWITSDGGDDSSRHDSVSAWSFSTQGAAHHRRASSTCLVSSTNALASTNSLAPKSQFWFSAPTPTGTRRDTLAPPVPPLPASLRASTVMSCATVGDEHPDPFRREGPNEHRELRSRLTLGSENSWLSTENNQSTVSAWSLPESRAGSAVDLHSQAGLVSSRSAPPTRPSSPTPPSPTPSTPGSDIAPQALATAQVLGGYGFSVDSEKGLSSLAVPNTEVDISPWRFAAWIASVWVPVILSFPYLVAVASPGSTVSAALPIFMVISATISSPLLATNVIFSPIPIPVGLFDAHIQDSASRAPTPASTNTLISSRYKRSASTTVVDDRRSGDVWLAKGDAVDRRNKLGRAMGMIEPLPRLSVMPPQEDPEPRSPLTPPLPMQDPDMEPSFPSTYLNSFPAGMDEVGVGRMRRESEMSEEVFDDSRIMVARRFSAAVAQCINLPPSPSAEGNASPSLSLSPAYAASLAVPDAVAAATSSGVDSHAAKRSNRNSHLRVRSAGSARDMVRVLAASAATTPIMACDFMKASTSTSDTGASASASSSSPNVSIISRPPTTPLPPTPPSVRAAKARSQGLGIRLVHRKSRSDLNLSYSPVMPEGFSFGAVDNDDTNAIDELSAGMLPILVPGLKVGKDVKVKEFDFAFEPQRSSTVAKKRASKKQGHQRTQAAVVRRAKVIDGSGDEFAAAVGKGGFKEDAPLAQSTPPEMQRRARKVSTGTVHSRHASLPSLTMCDDWLEELQQQLTGPPPSKDDGLGHLRNTVWGDETHANVRARSEGLAEQHYEPSSAAPGATVTRNFSTRTLGLRPEVPHSVRGSFFSISDSEQAAGSRTLVPSSATGSAVTLFEPDASFAPPAESTPLQTQKDKHESVSASLKKHRDNIRNRIVERTKTVTTTTTRRSSIKYIKSDSEEERAGSDDKRVVDNYVLSLSPETKVKPAGAKSSTSSTLAQWSPKAVRPLVPRASKRGSQQSSLLSNSAIANSSSTPEVTSSQAQASDSPKLGGLRQLSLLQDRTGSASSRSSGARALVLGRKKSKKDVSSTSTPSDENSNPNSSSGTPASSTSSRRSLKPLSLYRSGTAKERARLRQNEVLPAIAVRPPSGVTMDEGCGFAF</sequence>
<keyword evidence="2" id="KW-0812">Transmembrane</keyword>
<feature type="transmembrane region" description="Helical" evidence="2">
    <location>
        <begin position="137"/>
        <end position="159"/>
    </location>
</feature>
<feature type="compositionally biased region" description="Basic residues" evidence="1">
    <location>
        <begin position="720"/>
        <end position="731"/>
    </location>
</feature>
<feature type="compositionally biased region" description="Pro residues" evidence="1">
    <location>
        <begin position="607"/>
        <end position="616"/>
    </location>
</feature>
<feature type="transmembrane region" description="Helical" evidence="2">
    <location>
        <begin position="62"/>
        <end position="80"/>
    </location>
</feature>
<evidence type="ECO:0000313" key="3">
    <source>
        <dbReference type="EMBL" id="EIW76327.1"/>
    </source>
</evidence>
<gene>
    <name evidence="3" type="ORF">CONPUDRAFT_168889</name>
</gene>
<accession>A0A5M3MBA0</accession>
<feature type="compositionally biased region" description="Low complexity" evidence="1">
    <location>
        <begin position="1200"/>
        <end position="1216"/>
    </location>
</feature>
<feature type="region of interest" description="Disordered" evidence="1">
    <location>
        <begin position="712"/>
        <end position="734"/>
    </location>
</feature>
<dbReference type="OrthoDB" id="2529242at2759"/>
<feature type="region of interest" description="Disordered" evidence="1">
    <location>
        <begin position="1081"/>
        <end position="1150"/>
    </location>
</feature>
<keyword evidence="4" id="KW-1185">Reference proteome</keyword>
<reference evidence="4" key="1">
    <citation type="journal article" date="2012" name="Science">
        <title>The Paleozoic origin of enzymatic lignin decomposition reconstructed from 31 fungal genomes.</title>
        <authorList>
            <person name="Floudas D."/>
            <person name="Binder M."/>
            <person name="Riley R."/>
            <person name="Barry K."/>
            <person name="Blanchette R.A."/>
            <person name="Henrissat B."/>
            <person name="Martinez A.T."/>
            <person name="Otillar R."/>
            <person name="Spatafora J.W."/>
            <person name="Yadav J.S."/>
            <person name="Aerts A."/>
            <person name="Benoit I."/>
            <person name="Boyd A."/>
            <person name="Carlson A."/>
            <person name="Copeland A."/>
            <person name="Coutinho P.M."/>
            <person name="de Vries R.P."/>
            <person name="Ferreira P."/>
            <person name="Findley K."/>
            <person name="Foster B."/>
            <person name="Gaskell J."/>
            <person name="Glotzer D."/>
            <person name="Gorecki P."/>
            <person name="Heitman J."/>
            <person name="Hesse C."/>
            <person name="Hori C."/>
            <person name="Igarashi K."/>
            <person name="Jurgens J.A."/>
            <person name="Kallen N."/>
            <person name="Kersten P."/>
            <person name="Kohler A."/>
            <person name="Kuees U."/>
            <person name="Kumar T.K.A."/>
            <person name="Kuo A."/>
            <person name="LaButti K."/>
            <person name="Larrondo L.F."/>
            <person name="Lindquist E."/>
            <person name="Ling A."/>
            <person name="Lombard V."/>
            <person name="Lucas S."/>
            <person name="Lundell T."/>
            <person name="Martin R."/>
            <person name="McLaughlin D.J."/>
            <person name="Morgenstern I."/>
            <person name="Morin E."/>
            <person name="Murat C."/>
            <person name="Nagy L.G."/>
            <person name="Nolan M."/>
            <person name="Ohm R.A."/>
            <person name="Patyshakuliyeva A."/>
            <person name="Rokas A."/>
            <person name="Ruiz-Duenas F.J."/>
            <person name="Sabat G."/>
            <person name="Salamov A."/>
            <person name="Samejima M."/>
            <person name="Schmutz J."/>
            <person name="Slot J.C."/>
            <person name="St John F."/>
            <person name="Stenlid J."/>
            <person name="Sun H."/>
            <person name="Sun S."/>
            <person name="Syed K."/>
            <person name="Tsang A."/>
            <person name="Wiebenga A."/>
            <person name="Young D."/>
            <person name="Pisabarro A."/>
            <person name="Eastwood D.C."/>
            <person name="Martin F."/>
            <person name="Cullen D."/>
            <person name="Grigoriev I.V."/>
            <person name="Hibbett D.S."/>
        </authorList>
    </citation>
    <scope>NUCLEOTIDE SEQUENCE [LARGE SCALE GENOMIC DNA]</scope>
    <source>
        <strain evidence="4">RWD-64-598 SS2</strain>
    </source>
</reference>
<feature type="transmembrane region" description="Helical" evidence="2">
    <location>
        <begin position="463"/>
        <end position="482"/>
    </location>
</feature>